<keyword evidence="2" id="KW-1133">Transmembrane helix</keyword>
<proteinExistence type="inferred from homology"/>
<comment type="caution">
    <text evidence="4">The sequence shown here is derived from an EMBL/GenBank/DDBJ whole genome shotgun (WGS) entry which is preliminary data.</text>
</comment>
<dbReference type="AlphaFoldDB" id="A0A0M9G9C5"/>
<dbReference type="Gene3D" id="3.40.50.720">
    <property type="entry name" value="NAD(P)-binding Rossmann-like Domain"/>
    <property type="match status" value="1"/>
</dbReference>
<feature type="transmembrane region" description="Helical" evidence="2">
    <location>
        <begin position="267"/>
        <end position="289"/>
    </location>
</feature>
<reference evidence="4 5" key="1">
    <citation type="submission" date="2015-07" db="EMBL/GenBank/DDBJ databases">
        <title>High-quality genome of monoxenous trypanosomatid Leptomonas pyrrhocoris.</title>
        <authorList>
            <person name="Flegontov P."/>
            <person name="Butenko A."/>
            <person name="Firsov S."/>
            <person name="Vlcek C."/>
            <person name="Logacheva M.D."/>
            <person name="Field M."/>
            <person name="Filatov D."/>
            <person name="Flegontova O."/>
            <person name="Gerasimov E."/>
            <person name="Jackson A.P."/>
            <person name="Kelly S."/>
            <person name="Opperdoes F."/>
            <person name="O'Reilly A."/>
            <person name="Votypka J."/>
            <person name="Yurchenko V."/>
            <person name="Lukes J."/>
        </authorList>
    </citation>
    <scope>NUCLEOTIDE SEQUENCE [LARGE SCALE GENOMIC DNA]</scope>
    <source>
        <strain evidence="4">H10</strain>
    </source>
</reference>
<dbReference type="GO" id="GO:0009247">
    <property type="term" value="P:glycolipid biosynthetic process"/>
    <property type="evidence" value="ECO:0007669"/>
    <property type="project" value="TreeGrafter"/>
</dbReference>
<dbReference type="Pfam" id="PF03435">
    <property type="entry name" value="Sacchrp_dh_NADP"/>
    <property type="match status" value="1"/>
</dbReference>
<comment type="similarity">
    <text evidence="1">Belongs to the saccharopine dehydrogenase family.</text>
</comment>
<dbReference type="GeneID" id="26902098"/>
<feature type="domain" description="Saccharopine dehydrogenase NADP binding" evidence="3">
    <location>
        <begin position="18"/>
        <end position="144"/>
    </location>
</feature>
<dbReference type="InterPro" id="IPR036291">
    <property type="entry name" value="NAD(P)-bd_dom_sf"/>
</dbReference>
<dbReference type="EMBL" id="LGTL01000002">
    <property type="protein sequence ID" value="KPA85531.1"/>
    <property type="molecule type" value="Genomic_DNA"/>
</dbReference>
<evidence type="ECO:0000256" key="2">
    <source>
        <dbReference type="SAM" id="Phobius"/>
    </source>
</evidence>
<dbReference type="PANTHER" id="PTHR12286">
    <property type="entry name" value="SACCHAROPINE DEHYDROGENASE-LIKE OXIDOREDUCTASE"/>
    <property type="match status" value="1"/>
</dbReference>
<dbReference type="EMBL" id="LGTL01000002">
    <property type="protein sequence ID" value="KPA85529.1"/>
    <property type="molecule type" value="Genomic_DNA"/>
</dbReference>
<protein>
    <recommendedName>
        <fullName evidence="3">Saccharopine dehydrogenase NADP binding domain-containing protein</fullName>
    </recommendedName>
</protein>
<evidence type="ECO:0000313" key="4">
    <source>
        <dbReference type="EMBL" id="KPA85530.1"/>
    </source>
</evidence>
<evidence type="ECO:0000259" key="3">
    <source>
        <dbReference type="Pfam" id="PF03435"/>
    </source>
</evidence>
<dbReference type="GO" id="GO:0005811">
    <property type="term" value="C:lipid droplet"/>
    <property type="evidence" value="ECO:0007669"/>
    <property type="project" value="TreeGrafter"/>
</dbReference>
<dbReference type="RefSeq" id="XP_015663968.1">
    <property type="nucleotide sequence ID" value="XM_015798448.1"/>
</dbReference>
<name>A0A0M9G9C5_LEPPY</name>
<dbReference type="Proteomes" id="UP000037923">
    <property type="component" value="Unassembled WGS sequence"/>
</dbReference>
<dbReference type="RefSeq" id="XP_015663969.1">
    <property type="nucleotide sequence ID" value="XM_015798449.1"/>
</dbReference>
<keyword evidence="2" id="KW-0812">Transmembrane</keyword>
<organism evidence="4 5">
    <name type="scientific">Leptomonas pyrrhocoris</name>
    <name type="common">Firebug parasite</name>
    <dbReference type="NCBI Taxonomy" id="157538"/>
    <lineage>
        <taxon>Eukaryota</taxon>
        <taxon>Discoba</taxon>
        <taxon>Euglenozoa</taxon>
        <taxon>Kinetoplastea</taxon>
        <taxon>Metakinetoplastina</taxon>
        <taxon>Trypanosomatida</taxon>
        <taxon>Trypanosomatidae</taxon>
        <taxon>Leishmaniinae</taxon>
        <taxon>Leptomonas</taxon>
    </lineage>
</organism>
<dbReference type="OrthoDB" id="10268090at2759"/>
<gene>
    <name evidence="4" type="ORF">ABB37_01803</name>
</gene>
<dbReference type="GO" id="GO:0005739">
    <property type="term" value="C:mitochondrion"/>
    <property type="evidence" value="ECO:0007669"/>
    <property type="project" value="TreeGrafter"/>
</dbReference>
<dbReference type="InterPro" id="IPR005097">
    <property type="entry name" value="Sacchrp_dh_NADP-bd"/>
</dbReference>
<dbReference type="PANTHER" id="PTHR12286:SF5">
    <property type="entry name" value="SACCHAROPINE DEHYDROGENASE-LIKE OXIDOREDUCTASE"/>
    <property type="match status" value="1"/>
</dbReference>
<dbReference type="SUPFAM" id="SSF51735">
    <property type="entry name" value="NAD(P)-binding Rossmann-fold domains"/>
    <property type="match status" value="1"/>
</dbReference>
<dbReference type="OMA" id="MQLRYHD"/>
<dbReference type="RefSeq" id="XP_015663970.1">
    <property type="nucleotide sequence ID" value="XM_015798450.1"/>
</dbReference>
<dbReference type="InterPro" id="IPR051276">
    <property type="entry name" value="Saccharopine_DH-like_oxidrdct"/>
</dbReference>
<sequence length="404" mass="43135">MKKTQKSASPVAASKLDIVVLGATGFTGRLTCRYLLRKPELKGHWGIGGRSQEKLDALKKEIGATDVPTFVVDATIPSTVDAVCGKATCVIACAGPFTQVGMPVVEACMRHGTHYVDSTGEFTFVRQVIEKYHDEATKKNITIVPCCGFDCVPADIGNFVVHREAGEALKVVKGYFDLNTAGVSNGTINSVCAVMENMAKEDYSPLSLVAKDAVQPTATPARRGIWFENGRFTGFLISATGDERTVRRSNSLLRSSAVYMQASQGSLLRVVASTLAFYVVGIVLAIGPLRRWLVGRYFSGTGVGPADLTMTRSNFHCSFVGQTISGKQVETTLTAKEDCYTATAVFLGESALSVLALARKKKLKGGVLTPSAAFGDELVHRLRDSGMGIETVIIGGSSSAKKEK</sequence>
<keyword evidence="5" id="KW-1185">Reference proteome</keyword>
<dbReference type="GO" id="GO:0005886">
    <property type="term" value="C:plasma membrane"/>
    <property type="evidence" value="ECO:0007669"/>
    <property type="project" value="TreeGrafter"/>
</dbReference>
<dbReference type="VEuPathDB" id="TriTrypDB:LpyrH10_02_7770"/>
<evidence type="ECO:0000256" key="1">
    <source>
        <dbReference type="ARBA" id="ARBA00038048"/>
    </source>
</evidence>
<keyword evidence="2" id="KW-0472">Membrane</keyword>
<evidence type="ECO:0000313" key="5">
    <source>
        <dbReference type="Proteomes" id="UP000037923"/>
    </source>
</evidence>
<accession>A0A0M9G9C5</accession>
<dbReference type="EMBL" id="LGTL01000002">
    <property type="protein sequence ID" value="KPA85530.1"/>
    <property type="molecule type" value="Genomic_DNA"/>
</dbReference>